<feature type="domain" description="Methyltransferase FkbM" evidence="1">
    <location>
        <begin position="128"/>
        <end position="235"/>
    </location>
</feature>
<dbReference type="PANTHER" id="PTHR34203:SF15">
    <property type="entry name" value="SLL1173 PROTEIN"/>
    <property type="match status" value="1"/>
</dbReference>
<dbReference type="OrthoDB" id="530233at2759"/>
<dbReference type="InterPro" id="IPR029063">
    <property type="entry name" value="SAM-dependent_MTases_sf"/>
</dbReference>
<dbReference type="EMBL" id="JAEHOC010000094">
    <property type="protein sequence ID" value="KAG2422774.1"/>
    <property type="molecule type" value="Genomic_DNA"/>
</dbReference>
<dbReference type="AlphaFoldDB" id="A0A835VRE9"/>
<dbReference type="Gene3D" id="3.40.50.150">
    <property type="entry name" value="Vaccinia Virus protein VP39"/>
    <property type="match status" value="1"/>
</dbReference>
<evidence type="ECO:0000313" key="2">
    <source>
        <dbReference type="EMBL" id="KAG2422774.1"/>
    </source>
</evidence>
<accession>A0A835VRE9</accession>
<evidence type="ECO:0000313" key="3">
    <source>
        <dbReference type="Proteomes" id="UP000650467"/>
    </source>
</evidence>
<keyword evidence="3" id="KW-1185">Reference proteome</keyword>
<dbReference type="NCBIfam" id="TIGR01444">
    <property type="entry name" value="fkbM_fam"/>
    <property type="match status" value="1"/>
</dbReference>
<dbReference type="Proteomes" id="UP000650467">
    <property type="component" value="Unassembled WGS sequence"/>
</dbReference>
<dbReference type="SUPFAM" id="SSF53335">
    <property type="entry name" value="S-adenosyl-L-methionine-dependent methyltransferases"/>
    <property type="match status" value="1"/>
</dbReference>
<dbReference type="Pfam" id="PF05050">
    <property type="entry name" value="Methyltransf_21"/>
    <property type="match status" value="1"/>
</dbReference>
<evidence type="ECO:0000259" key="1">
    <source>
        <dbReference type="Pfam" id="PF05050"/>
    </source>
</evidence>
<dbReference type="InterPro" id="IPR052514">
    <property type="entry name" value="SAM-dependent_MTase"/>
</dbReference>
<organism evidence="2 3">
    <name type="scientific">Chlamydomonas incerta</name>
    <dbReference type="NCBI Taxonomy" id="51695"/>
    <lineage>
        <taxon>Eukaryota</taxon>
        <taxon>Viridiplantae</taxon>
        <taxon>Chlorophyta</taxon>
        <taxon>core chlorophytes</taxon>
        <taxon>Chlorophyceae</taxon>
        <taxon>CS clade</taxon>
        <taxon>Chlamydomonadales</taxon>
        <taxon>Chlamydomonadaceae</taxon>
        <taxon>Chlamydomonas</taxon>
    </lineage>
</organism>
<dbReference type="PANTHER" id="PTHR34203">
    <property type="entry name" value="METHYLTRANSFERASE, FKBM FAMILY PROTEIN"/>
    <property type="match status" value="1"/>
</dbReference>
<dbReference type="InterPro" id="IPR006342">
    <property type="entry name" value="FkbM_mtfrase"/>
</dbReference>
<sequence>MKQLLVDRNNSYRRATILDVGCNKGYFSAGVLNYLAPGFGTHSALLHAFHTVSYPASEAPCGVCQDCKESATADLAGLSVTPTEAVDVWCVEPSTFHRTAVTKARDATYGDPASAPVTKGGTTVRWHMVNSAVSNYSGTANFPVDCPNESCSLAETAGVAPVNITSVDAFTAEHALPYLDVLKIDTEGFDPAVLAGAYHTLKQHRAQVLVFEHVAWRTGTSLRQCLDYLEELHYDCYMDAPRLYKMTGCWDPRYAEKKWTNVFCVARGGTLEGEIHAMWRASQAGASAHEHTGWRLRRSQQH</sequence>
<proteinExistence type="predicted"/>
<protein>
    <recommendedName>
        <fullName evidence="1">Methyltransferase FkbM domain-containing protein</fullName>
    </recommendedName>
</protein>
<gene>
    <name evidence="2" type="ORF">HXX76_015794</name>
</gene>
<comment type="caution">
    <text evidence="2">The sequence shown here is derived from an EMBL/GenBank/DDBJ whole genome shotgun (WGS) entry which is preliminary data.</text>
</comment>
<reference evidence="2" key="1">
    <citation type="journal article" date="2020" name="bioRxiv">
        <title>Comparative genomics of Chlamydomonas.</title>
        <authorList>
            <person name="Craig R.J."/>
            <person name="Hasan A.R."/>
            <person name="Ness R.W."/>
            <person name="Keightley P.D."/>
        </authorList>
    </citation>
    <scope>NUCLEOTIDE SEQUENCE</scope>
    <source>
        <strain evidence="2">SAG 7.73</strain>
    </source>
</reference>
<name>A0A835VRE9_CHLIN</name>